<dbReference type="Pfam" id="PF13490">
    <property type="entry name" value="zf-HC2"/>
    <property type="match status" value="1"/>
</dbReference>
<accession>A0AAU7V8Z0</accession>
<evidence type="ECO:0000313" key="2">
    <source>
        <dbReference type="EMBL" id="XBW08484.1"/>
    </source>
</evidence>
<dbReference type="RefSeq" id="WP_350258684.1">
    <property type="nucleotide sequence ID" value="NZ_CP138335.1"/>
</dbReference>
<organism evidence="2">
    <name type="scientific">Scrofimicrobium appendicitidis</name>
    <dbReference type="NCBI Taxonomy" id="3079930"/>
    <lineage>
        <taxon>Bacteria</taxon>
        <taxon>Bacillati</taxon>
        <taxon>Actinomycetota</taxon>
        <taxon>Actinomycetes</taxon>
        <taxon>Actinomycetales</taxon>
        <taxon>Actinomycetaceae</taxon>
        <taxon>Scrofimicrobium</taxon>
    </lineage>
</organism>
<dbReference type="AlphaFoldDB" id="A0AAU7V8Z0"/>
<protein>
    <submittedName>
        <fullName evidence="2">Zf-HC2 domain-containing protein</fullName>
    </submittedName>
</protein>
<feature type="domain" description="Putative zinc-finger" evidence="1">
    <location>
        <begin position="7"/>
        <end position="41"/>
    </location>
</feature>
<evidence type="ECO:0000259" key="1">
    <source>
        <dbReference type="Pfam" id="PF13490"/>
    </source>
</evidence>
<dbReference type="EMBL" id="CP138335">
    <property type="protein sequence ID" value="XBW08484.1"/>
    <property type="molecule type" value="Genomic_DNA"/>
</dbReference>
<name>A0AAU7V8Z0_9ACTO</name>
<dbReference type="KEGG" id="sapp:SAC06_02700"/>
<sequence>MSDGISCKQFQELLDALLDQELGEDEAGVLAGHVGDCPGCADLQAAELHLRSLIKERLHQRLVSTPPHLRARILVSIHRQTLVRLDPPRPH</sequence>
<proteinExistence type="predicted"/>
<dbReference type="InterPro" id="IPR027383">
    <property type="entry name" value="Znf_put"/>
</dbReference>
<reference evidence="2" key="1">
    <citation type="submission" date="2023-11" db="EMBL/GenBank/DDBJ databases">
        <title>Scrofimicrobium hongkongense sp. nov., isolated from a patient with peritonitis.</title>
        <authorList>
            <person name="Lao H.Y."/>
            <person name="Wong A.Y.P."/>
            <person name="Ng T.L."/>
            <person name="Wong R.Y.L."/>
            <person name="Yau M.C.Y."/>
            <person name="Lam J.Y.W."/>
            <person name="Siu G.K.H."/>
        </authorList>
    </citation>
    <scope>NUCLEOTIDE SEQUENCE</scope>
    <source>
        <strain evidence="2">R131</strain>
    </source>
</reference>
<gene>
    <name evidence="2" type="ORF">SAC06_02700</name>
</gene>